<comment type="caution">
    <text evidence="1">The sequence shown here is derived from an EMBL/GenBank/DDBJ whole genome shotgun (WGS) entry which is preliminary data.</text>
</comment>
<reference evidence="1" key="1">
    <citation type="journal article" date="2023" name="Science">
        <title>Genome structures resolve the early diversification of teleost fishes.</title>
        <authorList>
            <person name="Parey E."/>
            <person name="Louis A."/>
            <person name="Montfort J."/>
            <person name="Bouchez O."/>
            <person name="Roques C."/>
            <person name="Iampietro C."/>
            <person name="Lluch J."/>
            <person name="Castinel A."/>
            <person name="Donnadieu C."/>
            <person name="Desvignes T."/>
            <person name="Floi Bucao C."/>
            <person name="Jouanno E."/>
            <person name="Wen M."/>
            <person name="Mejri S."/>
            <person name="Dirks R."/>
            <person name="Jansen H."/>
            <person name="Henkel C."/>
            <person name="Chen W.J."/>
            <person name="Zahm M."/>
            <person name="Cabau C."/>
            <person name="Klopp C."/>
            <person name="Thompson A.W."/>
            <person name="Robinson-Rechavi M."/>
            <person name="Braasch I."/>
            <person name="Lecointre G."/>
            <person name="Bobe J."/>
            <person name="Postlethwait J.H."/>
            <person name="Berthelot C."/>
            <person name="Roest Crollius H."/>
            <person name="Guiguen Y."/>
        </authorList>
    </citation>
    <scope>NUCLEOTIDE SEQUENCE</scope>
    <source>
        <strain evidence="1">WJC10195</strain>
    </source>
</reference>
<evidence type="ECO:0000313" key="1">
    <source>
        <dbReference type="EMBL" id="KAJ8359283.1"/>
    </source>
</evidence>
<gene>
    <name evidence="1" type="ORF">SKAU_G00158080</name>
</gene>
<accession>A0A9Q1IZ43</accession>
<keyword evidence="2" id="KW-1185">Reference proteome</keyword>
<organism evidence="1 2">
    <name type="scientific">Synaphobranchus kaupii</name>
    <name type="common">Kaup's arrowtooth eel</name>
    <dbReference type="NCBI Taxonomy" id="118154"/>
    <lineage>
        <taxon>Eukaryota</taxon>
        <taxon>Metazoa</taxon>
        <taxon>Chordata</taxon>
        <taxon>Craniata</taxon>
        <taxon>Vertebrata</taxon>
        <taxon>Euteleostomi</taxon>
        <taxon>Actinopterygii</taxon>
        <taxon>Neopterygii</taxon>
        <taxon>Teleostei</taxon>
        <taxon>Anguilliformes</taxon>
        <taxon>Synaphobranchidae</taxon>
        <taxon>Synaphobranchus</taxon>
    </lineage>
</organism>
<evidence type="ECO:0000313" key="2">
    <source>
        <dbReference type="Proteomes" id="UP001152622"/>
    </source>
</evidence>
<name>A0A9Q1IZ43_SYNKA</name>
<dbReference type="Proteomes" id="UP001152622">
    <property type="component" value="Chromosome 5"/>
</dbReference>
<protein>
    <submittedName>
        <fullName evidence="1">Uncharacterized protein</fullName>
    </submittedName>
</protein>
<dbReference type="EMBL" id="JAINUF010000005">
    <property type="protein sequence ID" value="KAJ8359283.1"/>
    <property type="molecule type" value="Genomic_DNA"/>
</dbReference>
<dbReference type="AlphaFoldDB" id="A0A9Q1IZ43"/>
<proteinExistence type="predicted"/>
<sequence length="132" mass="14339">MGSPLKSSLKFTCTAISSGTAAVARENLEPAVFRARGGDGRRPARFPAALPLFLPKAPAAAGTPPRLRVLRLQRPLFTCLFSSLTRCGARLCLRSHDKGRAPSRRRNVAECESTRARATCLFPQSPPWLLPL</sequence>